<keyword evidence="3 6" id="KW-0378">Hydrolase</keyword>
<evidence type="ECO:0000256" key="2">
    <source>
        <dbReference type="ARBA" id="ARBA00022723"/>
    </source>
</evidence>
<gene>
    <name evidence="8" type="ORF">K1I37_19910</name>
</gene>
<feature type="domain" description="Peptidase M3A/M3B catalytic" evidence="7">
    <location>
        <begin position="155"/>
        <end position="256"/>
    </location>
</feature>
<sequence length="552" mass="64596">MEAVEKQFQSLVQQLREATSAAAQNDRIEEILKLRSRLSTMSNLVEVRNSIDTRDAFYKAEKQFFDENSPRIEALNQLFYQAIVESPFRRELADRWGEQLLRVAEVTLKTFRPDVMADLQRENELASQYVDLMASAEITFEGQTWTLEQMVPFESSPDRDVRKRAAEAKWRFFEDHSETFDKIYDELVHVRTAIARKLGYENFVELGYFRMTRTDYDQEMVANFRKQVRELIVPVATKLRARQQARIGVDQLRYYDEVLSFLTGNPAPKGDADWIVAQAKQMYSELSPETNEFFQFMLDSELLDLVAKKGKAVGGFCTTFQDYKAPFIFSNFNGTYGDVTVLTHEAGHAFQGYASRHYLVPEYAFPTSEAAEIHSMSMEFFTWPWMNLFFKEETEKFQFMHLAEALLFIPYGVAVDEYQHFVYSHPDATPEQRKEAWRRIERVYLPHRDYEDNAFLEGGGYWQRQLHIYLYPFYYIDYTLAQICAFQYWTRANENREAAWKDYLKICKIGGSQSFLEIVREGGLQSPFENGCVAAVIGQIEAWLDGVDDRQF</sequence>
<dbReference type="GO" id="GO:0046872">
    <property type="term" value="F:metal ion binding"/>
    <property type="evidence" value="ECO:0007669"/>
    <property type="project" value="UniProtKB-UniRule"/>
</dbReference>
<protein>
    <submittedName>
        <fullName evidence="8">M3 family oligoendopeptidase</fullName>
    </submittedName>
</protein>
<evidence type="ECO:0000259" key="7">
    <source>
        <dbReference type="Pfam" id="PF01432"/>
    </source>
</evidence>
<dbReference type="NCBIfam" id="TIGR02289">
    <property type="entry name" value="M3_not_pepF"/>
    <property type="match status" value="1"/>
</dbReference>
<dbReference type="CDD" id="cd09606">
    <property type="entry name" value="M3B_PepF"/>
    <property type="match status" value="1"/>
</dbReference>
<evidence type="ECO:0000256" key="5">
    <source>
        <dbReference type="ARBA" id="ARBA00023049"/>
    </source>
</evidence>
<reference evidence="9" key="1">
    <citation type="journal article" date="2022" name="G3 (Bethesda)">
        <title>Unveiling the complete genome sequence of Alicyclobacillus acidoterrestris DSM 3922T, a taint-producing strain.</title>
        <authorList>
            <person name="Leonardo I.C."/>
            <person name="Barreto Crespo M.T."/>
            <person name="Gaspar F.B."/>
        </authorList>
    </citation>
    <scope>NUCLEOTIDE SEQUENCE [LARGE SCALE GENOMIC DNA]</scope>
    <source>
        <strain evidence="9">DSM 3922</strain>
    </source>
</reference>
<keyword evidence="1 6" id="KW-0645">Protease</keyword>
<name>A0A9E7CT80_ALIAG</name>
<keyword evidence="9" id="KW-1185">Reference proteome</keyword>
<comment type="cofactor">
    <cofactor evidence="6">
        <name>Zn(2+)</name>
        <dbReference type="ChEBI" id="CHEBI:29105"/>
    </cofactor>
    <text evidence="6">Binds 1 zinc ion.</text>
</comment>
<dbReference type="GO" id="GO:0006508">
    <property type="term" value="P:proteolysis"/>
    <property type="evidence" value="ECO:0007669"/>
    <property type="project" value="UniProtKB-KW"/>
</dbReference>
<proteinExistence type="inferred from homology"/>
<dbReference type="RefSeq" id="WP_051189313.1">
    <property type="nucleotide sequence ID" value="NZ_AURB01000026.1"/>
</dbReference>
<evidence type="ECO:0000256" key="6">
    <source>
        <dbReference type="RuleBase" id="RU003435"/>
    </source>
</evidence>
<accession>A0A9E7CT80</accession>
<dbReference type="OrthoDB" id="9762795at2"/>
<dbReference type="SUPFAM" id="SSF55486">
    <property type="entry name" value="Metalloproteases ('zincins'), catalytic domain"/>
    <property type="match status" value="1"/>
</dbReference>
<dbReference type="KEGG" id="aaco:K1I37_19910"/>
<evidence type="ECO:0000313" key="9">
    <source>
        <dbReference type="Proteomes" id="UP000829401"/>
    </source>
</evidence>
<dbReference type="EMBL" id="CP080467">
    <property type="protein sequence ID" value="UNO50965.1"/>
    <property type="molecule type" value="Genomic_DNA"/>
</dbReference>
<dbReference type="AlphaFoldDB" id="A0A9E7CT80"/>
<feature type="domain" description="Peptidase M3A/M3B catalytic" evidence="7">
    <location>
        <begin position="298"/>
        <end position="532"/>
    </location>
</feature>
<dbReference type="Pfam" id="PF01432">
    <property type="entry name" value="Peptidase_M3"/>
    <property type="match status" value="2"/>
</dbReference>
<evidence type="ECO:0000256" key="4">
    <source>
        <dbReference type="ARBA" id="ARBA00022833"/>
    </source>
</evidence>
<comment type="similarity">
    <text evidence="6">Belongs to the peptidase M3 family.</text>
</comment>
<keyword evidence="5 6" id="KW-0482">Metalloprotease</keyword>
<evidence type="ECO:0000256" key="3">
    <source>
        <dbReference type="ARBA" id="ARBA00022801"/>
    </source>
</evidence>
<evidence type="ECO:0000313" key="8">
    <source>
        <dbReference type="EMBL" id="UNO50965.1"/>
    </source>
</evidence>
<organism evidence="8 9">
    <name type="scientific">Alicyclobacillus acidoterrestris (strain ATCC 49025 / DSM 3922 / CIP 106132 / NCIMB 13137 / GD3B)</name>
    <dbReference type="NCBI Taxonomy" id="1356854"/>
    <lineage>
        <taxon>Bacteria</taxon>
        <taxon>Bacillati</taxon>
        <taxon>Bacillota</taxon>
        <taxon>Bacilli</taxon>
        <taxon>Bacillales</taxon>
        <taxon>Alicyclobacillaceae</taxon>
        <taxon>Alicyclobacillus</taxon>
    </lineage>
</organism>
<dbReference type="GO" id="GO:0004222">
    <property type="term" value="F:metalloendopeptidase activity"/>
    <property type="evidence" value="ECO:0007669"/>
    <property type="project" value="InterPro"/>
</dbReference>
<keyword evidence="4 6" id="KW-0862">Zinc</keyword>
<dbReference type="InterPro" id="IPR011976">
    <property type="entry name" value="Pept_M3B_oligopep-rel"/>
</dbReference>
<dbReference type="InterPro" id="IPR001567">
    <property type="entry name" value="Pept_M3A_M3B_dom"/>
</dbReference>
<dbReference type="Gene3D" id="1.10.1370.30">
    <property type="match status" value="1"/>
</dbReference>
<evidence type="ECO:0000256" key="1">
    <source>
        <dbReference type="ARBA" id="ARBA00022670"/>
    </source>
</evidence>
<keyword evidence="2 6" id="KW-0479">Metal-binding</keyword>
<dbReference type="Proteomes" id="UP000829401">
    <property type="component" value="Chromosome"/>
</dbReference>